<keyword evidence="4" id="KW-1185">Reference proteome</keyword>
<name>A0A2R5F1I6_9BACL</name>
<feature type="compositionally biased region" description="Basic and acidic residues" evidence="1">
    <location>
        <begin position="427"/>
        <end position="438"/>
    </location>
</feature>
<organism evidence="3 4">
    <name type="scientific">Paenibacillus agaridevorans</name>
    <dbReference type="NCBI Taxonomy" id="171404"/>
    <lineage>
        <taxon>Bacteria</taxon>
        <taxon>Bacillati</taxon>
        <taxon>Bacillota</taxon>
        <taxon>Bacilli</taxon>
        <taxon>Bacillales</taxon>
        <taxon>Paenibacillaceae</taxon>
        <taxon>Paenibacillus</taxon>
    </lineage>
</organism>
<feature type="region of interest" description="Disordered" evidence="1">
    <location>
        <begin position="172"/>
        <end position="195"/>
    </location>
</feature>
<evidence type="ECO:0000256" key="1">
    <source>
        <dbReference type="SAM" id="MobiDB-lite"/>
    </source>
</evidence>
<feature type="compositionally biased region" description="Polar residues" evidence="1">
    <location>
        <begin position="439"/>
        <end position="449"/>
    </location>
</feature>
<keyword evidence="2" id="KW-1133">Transmembrane helix</keyword>
<feature type="transmembrane region" description="Helical" evidence="2">
    <location>
        <begin position="612"/>
        <end position="638"/>
    </location>
</feature>
<sequence>MELSTAKALDTQQRKLLGSVRGLSGMMRLAARAAEGLNRSMSAYDAQAPERLNKSVERMERAVQRLVDPMTEAASSLADMNAAIREASGRLAGMTKHMSAMQLTARASAAASVSGSSPALAAAVGSDKQDQKKQIEDKVKKEVLPAFARVGEMLTSAIPIFELNQKVEQASGEKKLSEQQEKSEKQAAGEETARMQVSKAVETASKVMAAAEKSTQENGEKESGSRLVKAAEMVDKALGEFKAKEQAKPAANKDVDPGGPLAKLAAEASKSAALAEKAKPAVTSDVDPGGPLARAVAEASKSAALAEKAKPVVTSEADPGGPLARLAAEASKSAALAEKAKPAVTSEADSGGLLARAVASLEKAEQTKQASKRDVDPGGPLAKAVETANKAVALAEKTEQVKQTSKNNADPGGPLARAVEVAAKAMSEQEKAQQRKQTEMSVKSTEQQVSREAIANNALTANNAAGSAVPTPGAMNNSGQSVPNVAPMPNLKDQVAGLNQAFSAFMTQNSAVSAFVVDNWGAFEHVYKGVNAAISAYNTLQLISRAYTVLVTVAQQGQRLATLGLKNAWSAMNATMKANVFILIASAIVGIVMALISLWKTNDQFAAFFIRIWHWILGFVDQIPIFFLGMVEGVLIVFKKFSEIISKFLGGLFKKFDPLIKIYNELFDKDLKLPSPESIEDWADGKLQVVRALKVGMEGVAAKKAADREADLAKFLKDREDARNKEEEVAQPLNAVNPVIAQTESVVVGGGRLDEVGRVNDTVEINSEDLKTMRELAELKNIQNFVTLTPSVNVQTGDIRNGMDVSSMVQAITVALQEEIAASAEGVYA</sequence>
<gene>
    <name evidence="3" type="ORF">PAT3040_06139</name>
</gene>
<dbReference type="EMBL" id="BDQX01000394">
    <property type="protein sequence ID" value="GBG11338.1"/>
    <property type="molecule type" value="Genomic_DNA"/>
</dbReference>
<dbReference type="RefSeq" id="WP_108995650.1">
    <property type="nucleotide sequence ID" value="NZ_BDQX01000394.1"/>
</dbReference>
<evidence type="ECO:0000256" key="2">
    <source>
        <dbReference type="SAM" id="Phobius"/>
    </source>
</evidence>
<comment type="caution">
    <text evidence="3">The sequence shown here is derived from an EMBL/GenBank/DDBJ whole genome shotgun (WGS) entry which is preliminary data.</text>
</comment>
<accession>A0A2R5F1I6</accession>
<keyword evidence="2" id="KW-0472">Membrane</keyword>
<feature type="region of interest" description="Disordered" evidence="1">
    <location>
        <begin position="427"/>
        <end position="449"/>
    </location>
</feature>
<protein>
    <submittedName>
        <fullName evidence="3">Putative phage tail tape measure protein</fullName>
    </submittedName>
</protein>
<feature type="transmembrane region" description="Helical" evidence="2">
    <location>
        <begin position="580"/>
        <end position="600"/>
    </location>
</feature>
<evidence type="ECO:0000313" key="3">
    <source>
        <dbReference type="EMBL" id="GBG11338.1"/>
    </source>
</evidence>
<keyword evidence="2" id="KW-0812">Transmembrane</keyword>
<dbReference type="Proteomes" id="UP000245202">
    <property type="component" value="Unassembled WGS sequence"/>
</dbReference>
<dbReference type="AlphaFoldDB" id="A0A2R5F1I6"/>
<proteinExistence type="predicted"/>
<reference evidence="3 4" key="1">
    <citation type="submission" date="2017-08" db="EMBL/GenBank/DDBJ databases">
        <title>Substantial Increase in Enzyme Production by Combined Drug-Resistance Mutations in Paenibacillus agaridevorans.</title>
        <authorList>
            <person name="Tanaka Y."/>
            <person name="Funane K."/>
            <person name="Hosaka T."/>
            <person name="Shiwa Y."/>
            <person name="Fujita N."/>
            <person name="Miyazaki T."/>
            <person name="Yoshikawa H."/>
            <person name="Murakami K."/>
            <person name="Kasahara K."/>
            <person name="Inaoka T."/>
            <person name="Hiraga Y."/>
            <person name="Ochi K."/>
        </authorList>
    </citation>
    <scope>NUCLEOTIDE SEQUENCE [LARGE SCALE GENOMIC DNA]</scope>
    <source>
        <strain evidence="3 4">T-3040</strain>
    </source>
</reference>
<feature type="compositionally biased region" description="Basic and acidic residues" evidence="1">
    <location>
        <begin position="172"/>
        <end position="193"/>
    </location>
</feature>
<evidence type="ECO:0000313" key="4">
    <source>
        <dbReference type="Proteomes" id="UP000245202"/>
    </source>
</evidence>